<sequence length="249" mass="27558">MDTKRIIQAEAARAEALIGKYLGFYAGDLILTELNIMAIDDVSDDFKRCVQMIQDLLDASPSKQVARNMVNLVDALTDLVRVPRLRQPLMRMWEIEETISSGGFWFIRHAVVIFMAFLGVCFVDDDMNTREMVISYAAGLVGFISLALNLTHFKEPVRAFFIGVPVVLAGCALVTAAGNETLMMFGLMLLSIGLFLKSVVGMFQDRNNGNSAPYDDESSRHDSSSALFEDDADPFLHNHAGFVPYAADD</sequence>
<accession>A0A241XSL0</accession>
<gene>
    <name evidence="3" type="ORF">CAZ10_11340</name>
</gene>
<feature type="transmembrane region" description="Helical" evidence="2">
    <location>
        <begin position="99"/>
        <end position="120"/>
    </location>
</feature>
<keyword evidence="2" id="KW-0812">Transmembrane</keyword>
<dbReference type="AlphaFoldDB" id="A0A241XSL0"/>
<evidence type="ECO:0000313" key="4">
    <source>
        <dbReference type="Proteomes" id="UP000194857"/>
    </source>
</evidence>
<evidence type="ECO:0000256" key="1">
    <source>
        <dbReference type="SAM" id="MobiDB-lite"/>
    </source>
</evidence>
<dbReference type="EMBL" id="NFFZ01000004">
    <property type="protein sequence ID" value="OTI63404.1"/>
    <property type="molecule type" value="Genomic_DNA"/>
</dbReference>
<feature type="transmembrane region" description="Helical" evidence="2">
    <location>
        <begin position="157"/>
        <end position="176"/>
    </location>
</feature>
<keyword evidence="2" id="KW-1133">Transmembrane helix</keyword>
<feature type="transmembrane region" description="Helical" evidence="2">
    <location>
        <begin position="182"/>
        <end position="200"/>
    </location>
</feature>
<comment type="caution">
    <text evidence="3">The sequence shown here is derived from an EMBL/GenBank/DDBJ whole genome shotgun (WGS) entry which is preliminary data.</text>
</comment>
<organism evidence="3 4">
    <name type="scientific">Pseudomonas aeruginosa</name>
    <dbReference type="NCBI Taxonomy" id="287"/>
    <lineage>
        <taxon>Bacteria</taxon>
        <taxon>Pseudomonadati</taxon>
        <taxon>Pseudomonadota</taxon>
        <taxon>Gammaproteobacteria</taxon>
        <taxon>Pseudomonadales</taxon>
        <taxon>Pseudomonadaceae</taxon>
        <taxon>Pseudomonas</taxon>
    </lineage>
</organism>
<dbReference type="Proteomes" id="UP000194857">
    <property type="component" value="Unassembled WGS sequence"/>
</dbReference>
<dbReference type="RefSeq" id="WP_065327374.1">
    <property type="nucleotide sequence ID" value="NZ_NFFZ01000004.1"/>
</dbReference>
<name>A0A241XSL0_PSEAI</name>
<evidence type="ECO:0000256" key="2">
    <source>
        <dbReference type="SAM" id="Phobius"/>
    </source>
</evidence>
<protein>
    <submittedName>
        <fullName evidence="3">Uncharacterized protein</fullName>
    </submittedName>
</protein>
<evidence type="ECO:0000313" key="3">
    <source>
        <dbReference type="EMBL" id="OTI63404.1"/>
    </source>
</evidence>
<reference evidence="3 4" key="1">
    <citation type="submission" date="2017-05" db="EMBL/GenBank/DDBJ databases">
        <authorList>
            <person name="Song R."/>
            <person name="Chenine A.L."/>
            <person name="Ruprecht R.M."/>
        </authorList>
    </citation>
    <scope>NUCLEOTIDE SEQUENCE [LARGE SCALE GENOMIC DNA]</scope>
    <source>
        <strain evidence="3 4">S567_C10_BS</strain>
    </source>
</reference>
<keyword evidence="2" id="KW-0472">Membrane</keyword>
<proteinExistence type="predicted"/>
<feature type="transmembrane region" description="Helical" evidence="2">
    <location>
        <begin position="132"/>
        <end position="150"/>
    </location>
</feature>
<feature type="region of interest" description="Disordered" evidence="1">
    <location>
        <begin position="210"/>
        <end position="232"/>
    </location>
</feature>